<dbReference type="InterPro" id="IPR037239">
    <property type="entry name" value="OSBP_sf"/>
</dbReference>
<dbReference type="InParanoid" id="A0A7N2KW28"/>
<keyword evidence="2" id="KW-1185">Reference proteome</keyword>
<dbReference type="Proteomes" id="UP000594261">
    <property type="component" value="Chromosome 2"/>
</dbReference>
<accession>A0A7N2KW28</accession>
<dbReference type="EnsemblPlants" id="QL02p047743:mrna">
    <property type="protein sequence ID" value="QL02p047743:mrna"/>
    <property type="gene ID" value="QL02p047743"/>
</dbReference>
<organism evidence="1 2">
    <name type="scientific">Quercus lobata</name>
    <name type="common">Valley oak</name>
    <dbReference type="NCBI Taxonomy" id="97700"/>
    <lineage>
        <taxon>Eukaryota</taxon>
        <taxon>Viridiplantae</taxon>
        <taxon>Streptophyta</taxon>
        <taxon>Embryophyta</taxon>
        <taxon>Tracheophyta</taxon>
        <taxon>Spermatophyta</taxon>
        <taxon>Magnoliopsida</taxon>
        <taxon>eudicotyledons</taxon>
        <taxon>Gunneridae</taxon>
        <taxon>Pentapetalae</taxon>
        <taxon>rosids</taxon>
        <taxon>fabids</taxon>
        <taxon>Fagales</taxon>
        <taxon>Fagaceae</taxon>
        <taxon>Quercus</taxon>
    </lineage>
</organism>
<dbReference type="Gene3D" id="6.10.140.1150">
    <property type="match status" value="1"/>
</dbReference>
<evidence type="ECO:0000313" key="2">
    <source>
        <dbReference type="Proteomes" id="UP000594261"/>
    </source>
</evidence>
<protein>
    <submittedName>
        <fullName evidence="1">Uncharacterized protein</fullName>
    </submittedName>
</protein>
<dbReference type="AlphaFoldDB" id="A0A7N2KW28"/>
<dbReference type="SUPFAM" id="SSF144000">
    <property type="entry name" value="Oxysterol-binding protein-like"/>
    <property type="match status" value="1"/>
</dbReference>
<dbReference type="Gramene" id="QL02p047743:mrna">
    <property type="protein sequence ID" value="QL02p047743:mrna"/>
    <property type="gene ID" value="QL02p047743"/>
</dbReference>
<reference evidence="1" key="2">
    <citation type="submission" date="2021-01" db="UniProtKB">
        <authorList>
            <consortium name="EnsemblPlants"/>
        </authorList>
    </citation>
    <scope>IDENTIFICATION</scope>
</reference>
<reference evidence="2" key="1">
    <citation type="journal article" date="2016" name="G3 (Bethesda)">
        <title>First Draft Assembly and Annotation of the Genome of a California Endemic Oak Quercus lobata Nee (Fagaceae).</title>
        <authorList>
            <person name="Sork V.L."/>
            <person name="Fitz-Gibbon S.T."/>
            <person name="Puiu D."/>
            <person name="Crepeau M."/>
            <person name="Gugger P.F."/>
            <person name="Sherman R."/>
            <person name="Stevens K."/>
            <person name="Langley C.H."/>
            <person name="Pellegrini M."/>
            <person name="Salzberg S.L."/>
        </authorList>
    </citation>
    <scope>NUCLEOTIDE SEQUENCE [LARGE SCALE GENOMIC DNA]</scope>
    <source>
        <strain evidence="2">cv. SW786</strain>
    </source>
</reference>
<name>A0A7N2KW28_QUELO</name>
<sequence length="205" mass="23326">MEVTRRSELFSHSLALVTPSIRPRSLDNYGWRRDLHEREEELLGGIVDRLFGIVEALDDGGDKGGVEVVAGKHGSRVQSLERTLRDSEVVVLKERCVGRRERTSTSVEAETHQCMEKLITVRMKDINTGKFTVIYNAKEVITGLRAPIVKDSREIWPSESALVWSEVSRGIMSKNWEKAKEAKKAVKEKQRELLRERVKRGILSS</sequence>
<proteinExistence type="predicted"/>
<evidence type="ECO:0000313" key="1">
    <source>
        <dbReference type="EnsemblPlants" id="QL02p047743:mrna"/>
    </source>
</evidence>